<protein>
    <submittedName>
        <fullName evidence="3">Uncharacterized protein</fullName>
    </submittedName>
</protein>
<sequence>MSKTVLALAVLLLHLQSNSTYAEDKPAASPASPKIGIVQRRVLIFDFENQTGKIEFDYLSGSISDALADSIKKTGKFRLMLREDARVNAIADGSPAPANAAPAEANSAQSTSSEPTMANTPPKVNVAVNRNDAIKRGRDAGADVVVLGKFSELNGVLLMSAQAYEADTRLLKVAEEILTKSDSEMFNGINILANKIAESMARELPMFDAAEAERRNAEANRNKAEARDWEIQIFAGMPLLHPLYSSDGTITYDKGIPVQKLTGYSLGAAGYFTGLSQKLFFMPKESRVGLQSKITLLSGQSDIVGANSLMLVQSASLSGVFVSNHAILGIPYLQSGRWLAFAEAGPGLVYTRLATTDSTVFSSWQPSAVIGTSGAYHFSYWSLGLSYRAQVTMFSANQVFMQHDLWFYAGVRL</sequence>
<gene>
    <name evidence="3" type="ordered locus">Turpa_0874</name>
</gene>
<dbReference type="HOGENOM" id="CLU_665553_0_0_12"/>
<proteinExistence type="predicted"/>
<dbReference type="Proteomes" id="UP000006048">
    <property type="component" value="Chromosome"/>
</dbReference>
<dbReference type="STRING" id="869212.Turpa_0874"/>
<feature type="signal peptide" evidence="2">
    <location>
        <begin position="1"/>
        <end position="22"/>
    </location>
</feature>
<evidence type="ECO:0000313" key="4">
    <source>
        <dbReference type="Proteomes" id="UP000006048"/>
    </source>
</evidence>
<keyword evidence="4" id="KW-1185">Reference proteome</keyword>
<dbReference type="EMBL" id="CP002959">
    <property type="protein sequence ID" value="AFM11525.1"/>
    <property type="molecule type" value="Genomic_DNA"/>
</dbReference>
<evidence type="ECO:0000256" key="1">
    <source>
        <dbReference type="SAM" id="MobiDB-lite"/>
    </source>
</evidence>
<feature type="region of interest" description="Disordered" evidence="1">
    <location>
        <begin position="92"/>
        <end position="124"/>
    </location>
</feature>
<feature type="chain" id="PRO_5003685792" evidence="2">
    <location>
        <begin position="23"/>
        <end position="413"/>
    </location>
</feature>
<dbReference type="KEGG" id="tpx:Turpa_0874"/>
<evidence type="ECO:0000313" key="3">
    <source>
        <dbReference type="EMBL" id="AFM11525.1"/>
    </source>
</evidence>
<keyword evidence="2" id="KW-0732">Signal</keyword>
<reference evidence="3 4" key="1">
    <citation type="submission" date="2012-06" db="EMBL/GenBank/DDBJ databases">
        <title>The complete chromosome of genome of Turneriella parva DSM 21527.</title>
        <authorList>
            <consortium name="US DOE Joint Genome Institute (JGI-PGF)"/>
            <person name="Lucas S."/>
            <person name="Han J."/>
            <person name="Lapidus A."/>
            <person name="Bruce D."/>
            <person name="Goodwin L."/>
            <person name="Pitluck S."/>
            <person name="Peters L."/>
            <person name="Kyrpides N."/>
            <person name="Mavromatis K."/>
            <person name="Ivanova N."/>
            <person name="Mikhailova N."/>
            <person name="Chertkov O."/>
            <person name="Detter J.C."/>
            <person name="Tapia R."/>
            <person name="Han C."/>
            <person name="Land M."/>
            <person name="Hauser L."/>
            <person name="Markowitz V."/>
            <person name="Cheng J.-F."/>
            <person name="Hugenholtz P."/>
            <person name="Woyke T."/>
            <person name="Wu D."/>
            <person name="Gronow S."/>
            <person name="Wellnitz S."/>
            <person name="Brambilla E."/>
            <person name="Klenk H.-P."/>
            <person name="Eisen J.A."/>
        </authorList>
    </citation>
    <scope>NUCLEOTIDE SEQUENCE [LARGE SCALE GENOMIC DNA]</scope>
    <source>
        <strain evidence="4">ATCC BAA-1111 / DSM 21527 / NCTC 11395 / H</strain>
    </source>
</reference>
<name>I4B2L8_TURPD</name>
<accession>I4B2L8</accession>
<evidence type="ECO:0000256" key="2">
    <source>
        <dbReference type="SAM" id="SignalP"/>
    </source>
</evidence>
<organism evidence="3 4">
    <name type="scientific">Turneriella parva (strain ATCC BAA-1111 / DSM 21527 / NCTC 11395 / H)</name>
    <name type="common">Leptospira parva</name>
    <dbReference type="NCBI Taxonomy" id="869212"/>
    <lineage>
        <taxon>Bacteria</taxon>
        <taxon>Pseudomonadati</taxon>
        <taxon>Spirochaetota</taxon>
        <taxon>Spirochaetia</taxon>
        <taxon>Leptospirales</taxon>
        <taxon>Leptospiraceae</taxon>
        <taxon>Turneriella</taxon>
    </lineage>
</organism>
<dbReference type="RefSeq" id="WP_014802043.1">
    <property type="nucleotide sequence ID" value="NC_018020.1"/>
</dbReference>
<dbReference type="AlphaFoldDB" id="I4B2L8"/>
<feature type="compositionally biased region" description="Low complexity" evidence="1">
    <location>
        <begin position="92"/>
        <end position="110"/>
    </location>
</feature>